<reference evidence="1" key="2">
    <citation type="submission" date="2013-05" db="EMBL/GenBank/DDBJ databases">
        <authorList>
            <person name="Carter J.-M."/>
            <person name="Baker S.C."/>
            <person name="Pink R."/>
            <person name="Carter D.R.F."/>
            <person name="Collins A."/>
            <person name="Tomlin J."/>
            <person name="Gibbs M."/>
            <person name="Breuker C.J."/>
        </authorList>
    </citation>
    <scope>NUCLEOTIDE SEQUENCE</scope>
    <source>
        <tissue evidence="1">Ovary</tissue>
    </source>
</reference>
<sequence>MSGEIRPSGSKRDMMTLRASHFVGDRVYSWIRLLYVQPEPWFFSALAPHIGTNRMTILIVACRSGSNFGNRIFI</sequence>
<name>S4P2S8_9NEOP</name>
<evidence type="ECO:0000313" key="1">
    <source>
        <dbReference type="EMBL" id="JAA80690.1"/>
    </source>
</evidence>
<proteinExistence type="predicted"/>
<protein>
    <submittedName>
        <fullName evidence="1">Uncharacterized protein</fullName>
    </submittedName>
</protein>
<dbReference type="EMBL" id="GAIX01011870">
    <property type="protein sequence ID" value="JAA80690.1"/>
    <property type="molecule type" value="Transcribed_RNA"/>
</dbReference>
<accession>S4P2S8</accession>
<reference evidence="1" key="1">
    <citation type="journal article" date="2013" name="BMC Genomics">
        <title>Unscrambling butterfly oogenesis.</title>
        <authorList>
            <person name="Carter J.M."/>
            <person name="Baker S.C."/>
            <person name="Pink R."/>
            <person name="Carter D.R."/>
            <person name="Collins A."/>
            <person name="Tomlin J."/>
            <person name="Gibbs M."/>
            <person name="Breuker C.J."/>
        </authorList>
    </citation>
    <scope>NUCLEOTIDE SEQUENCE</scope>
    <source>
        <tissue evidence="1">Ovary</tissue>
    </source>
</reference>
<dbReference type="AlphaFoldDB" id="S4P2S8"/>
<organism evidence="1">
    <name type="scientific">Pararge aegeria</name>
    <name type="common">speckled wood butterfly</name>
    <dbReference type="NCBI Taxonomy" id="116150"/>
    <lineage>
        <taxon>Eukaryota</taxon>
        <taxon>Metazoa</taxon>
        <taxon>Ecdysozoa</taxon>
        <taxon>Arthropoda</taxon>
        <taxon>Hexapoda</taxon>
        <taxon>Insecta</taxon>
        <taxon>Pterygota</taxon>
        <taxon>Neoptera</taxon>
        <taxon>Endopterygota</taxon>
        <taxon>Lepidoptera</taxon>
        <taxon>Glossata</taxon>
        <taxon>Ditrysia</taxon>
        <taxon>Papilionoidea</taxon>
        <taxon>Nymphalidae</taxon>
        <taxon>Satyrinae</taxon>
        <taxon>Satyrini</taxon>
        <taxon>Parargina</taxon>
        <taxon>Pararge</taxon>
    </lineage>
</organism>